<dbReference type="EMBL" id="BAFE01000005">
    <property type="protein sequence ID" value="GAB47160.1"/>
    <property type="molecule type" value="Genomic_DNA"/>
</dbReference>
<keyword evidence="1" id="KW-0472">Membrane</keyword>
<evidence type="ECO:0000313" key="3">
    <source>
        <dbReference type="Proteomes" id="UP000004367"/>
    </source>
</evidence>
<keyword evidence="1" id="KW-1133">Transmembrane helix</keyword>
<keyword evidence="1" id="KW-0812">Transmembrane</keyword>
<name>H5UN52_9MICO</name>
<gene>
    <name evidence="2" type="ORF">MOPEL_005_00220</name>
</gene>
<dbReference type="Pfam" id="PF10724">
    <property type="entry name" value="DUF2516"/>
    <property type="match status" value="1"/>
</dbReference>
<organism evidence="2 3">
    <name type="scientific">Mobilicoccus pelagius NBRC 104925</name>
    <dbReference type="NCBI Taxonomy" id="1089455"/>
    <lineage>
        <taxon>Bacteria</taxon>
        <taxon>Bacillati</taxon>
        <taxon>Actinomycetota</taxon>
        <taxon>Actinomycetes</taxon>
        <taxon>Micrococcales</taxon>
        <taxon>Dermatophilaceae</taxon>
        <taxon>Mobilicoccus</taxon>
    </lineage>
</organism>
<evidence type="ECO:0008006" key="4">
    <source>
        <dbReference type="Google" id="ProtNLM"/>
    </source>
</evidence>
<reference evidence="2 3" key="1">
    <citation type="submission" date="2012-02" db="EMBL/GenBank/DDBJ databases">
        <title>Whole genome shotgun sequence of Mobilicoccus pelagius NBRC 104925.</title>
        <authorList>
            <person name="Yoshida Y."/>
            <person name="Hosoyama A."/>
            <person name="Tsuchikane K."/>
            <person name="Katsumata H."/>
            <person name="Yamazaki S."/>
            <person name="Fujita N."/>
        </authorList>
    </citation>
    <scope>NUCLEOTIDE SEQUENCE [LARGE SCALE GENOMIC DNA]</scope>
    <source>
        <strain evidence="2 3">NBRC 104925</strain>
    </source>
</reference>
<dbReference type="STRING" id="1089455.MOPEL_005_00220"/>
<evidence type="ECO:0000313" key="2">
    <source>
        <dbReference type="EMBL" id="GAB47160.1"/>
    </source>
</evidence>
<dbReference type="eggNOG" id="ENOG50333DU">
    <property type="taxonomic scope" value="Bacteria"/>
</dbReference>
<keyword evidence="3" id="KW-1185">Reference proteome</keyword>
<dbReference type="AlphaFoldDB" id="H5UN52"/>
<dbReference type="InterPro" id="IPR019662">
    <property type="entry name" value="DUF2516"/>
</dbReference>
<sequence>MDLVFGAQNVVTLALGVGAVALGLFAFADALRHDQRAYAVEGKKTKTFWLVVLGVSLAVLFVSVQQVLNMFALIAVVAVGVYLADVRPAVAPHTARRRKGGASGHGPHGSW</sequence>
<dbReference type="OrthoDB" id="4774469at2"/>
<accession>H5UN52</accession>
<protein>
    <recommendedName>
        <fullName evidence="4">DUF2516 domain-containing protein</fullName>
    </recommendedName>
</protein>
<feature type="transmembrane region" description="Helical" evidence="1">
    <location>
        <begin position="6"/>
        <end position="27"/>
    </location>
</feature>
<comment type="caution">
    <text evidence="2">The sequence shown here is derived from an EMBL/GenBank/DDBJ whole genome shotgun (WGS) entry which is preliminary data.</text>
</comment>
<dbReference type="Proteomes" id="UP000004367">
    <property type="component" value="Unassembled WGS sequence"/>
</dbReference>
<proteinExistence type="predicted"/>
<feature type="transmembrane region" description="Helical" evidence="1">
    <location>
        <begin position="70"/>
        <end position="90"/>
    </location>
</feature>
<evidence type="ECO:0000256" key="1">
    <source>
        <dbReference type="SAM" id="Phobius"/>
    </source>
</evidence>
<dbReference type="RefSeq" id="WP_009481058.1">
    <property type="nucleotide sequence ID" value="NZ_BAFE01000005.1"/>
</dbReference>
<feature type="transmembrane region" description="Helical" evidence="1">
    <location>
        <begin position="47"/>
        <end position="64"/>
    </location>
</feature>